<reference evidence="11 12" key="1">
    <citation type="submission" date="2020-08" db="EMBL/GenBank/DDBJ databases">
        <title>Sequencing the genomes of 1000 actinobacteria strains.</title>
        <authorList>
            <person name="Klenk H.-P."/>
        </authorList>
    </citation>
    <scope>NUCLEOTIDE SEQUENCE [LARGE SCALE GENOMIC DNA]</scope>
    <source>
        <strain evidence="11 12">DSM 12511</strain>
    </source>
</reference>
<evidence type="ECO:0000256" key="8">
    <source>
        <dbReference type="SAM" id="MobiDB-lite"/>
    </source>
</evidence>
<evidence type="ECO:0000259" key="10">
    <source>
        <dbReference type="PROSITE" id="PS50109"/>
    </source>
</evidence>
<dbReference type="SMART" id="SM00387">
    <property type="entry name" value="HATPase_c"/>
    <property type="match status" value="1"/>
</dbReference>
<dbReference type="GO" id="GO:0009927">
    <property type="term" value="F:histidine phosphotransfer kinase activity"/>
    <property type="evidence" value="ECO:0007669"/>
    <property type="project" value="TreeGrafter"/>
</dbReference>
<accession>A0A7X0FQB2</accession>
<comment type="subcellular location">
    <subcellularLocation>
        <location evidence="2">Cell membrane</location>
    </subcellularLocation>
</comment>
<dbReference type="InterPro" id="IPR003594">
    <property type="entry name" value="HATPase_dom"/>
</dbReference>
<keyword evidence="9" id="KW-0812">Transmembrane</keyword>
<feature type="domain" description="Histidine kinase" evidence="10">
    <location>
        <begin position="342"/>
        <end position="557"/>
    </location>
</feature>
<dbReference type="RefSeq" id="WP_184750867.1">
    <property type="nucleotide sequence ID" value="NZ_BAAAJR010000006.1"/>
</dbReference>
<dbReference type="SUPFAM" id="SSF55785">
    <property type="entry name" value="PYP-like sensor domain (PAS domain)"/>
    <property type="match status" value="1"/>
</dbReference>
<name>A0A7X0FQB2_9MICO</name>
<dbReference type="FunFam" id="3.30.565.10:FF:000006">
    <property type="entry name" value="Sensor histidine kinase WalK"/>
    <property type="match status" value="1"/>
</dbReference>
<organism evidence="11 12">
    <name type="scientific">Microbacterium thalassium</name>
    <dbReference type="NCBI Taxonomy" id="362649"/>
    <lineage>
        <taxon>Bacteria</taxon>
        <taxon>Bacillati</taxon>
        <taxon>Actinomycetota</taxon>
        <taxon>Actinomycetes</taxon>
        <taxon>Micrococcales</taxon>
        <taxon>Microbacteriaceae</taxon>
        <taxon>Microbacterium</taxon>
    </lineage>
</organism>
<gene>
    <name evidence="11" type="ORF">HD594_002043</name>
</gene>
<feature type="transmembrane region" description="Helical" evidence="9">
    <location>
        <begin position="95"/>
        <end position="113"/>
    </location>
</feature>
<dbReference type="Gene3D" id="3.30.450.20">
    <property type="entry name" value="PAS domain"/>
    <property type="match status" value="1"/>
</dbReference>
<feature type="region of interest" description="Disordered" evidence="8">
    <location>
        <begin position="248"/>
        <end position="272"/>
    </location>
</feature>
<keyword evidence="12" id="KW-1185">Reference proteome</keyword>
<evidence type="ECO:0000256" key="3">
    <source>
        <dbReference type="ARBA" id="ARBA00012438"/>
    </source>
</evidence>
<keyword evidence="9" id="KW-0472">Membrane</keyword>
<dbReference type="InterPro" id="IPR005467">
    <property type="entry name" value="His_kinase_dom"/>
</dbReference>
<dbReference type="Gene3D" id="1.10.287.130">
    <property type="match status" value="1"/>
</dbReference>
<dbReference type="Proteomes" id="UP000537775">
    <property type="component" value="Unassembled WGS sequence"/>
</dbReference>
<evidence type="ECO:0000256" key="1">
    <source>
        <dbReference type="ARBA" id="ARBA00000085"/>
    </source>
</evidence>
<dbReference type="CDD" id="cd00075">
    <property type="entry name" value="HATPase"/>
    <property type="match status" value="1"/>
</dbReference>
<evidence type="ECO:0000313" key="12">
    <source>
        <dbReference type="Proteomes" id="UP000537775"/>
    </source>
</evidence>
<dbReference type="GO" id="GO:0005886">
    <property type="term" value="C:plasma membrane"/>
    <property type="evidence" value="ECO:0007669"/>
    <property type="project" value="UniProtKB-SubCell"/>
</dbReference>
<keyword evidence="6 11" id="KW-0418">Kinase</keyword>
<evidence type="ECO:0000256" key="7">
    <source>
        <dbReference type="ARBA" id="ARBA00023012"/>
    </source>
</evidence>
<feature type="transmembrane region" description="Helical" evidence="9">
    <location>
        <begin position="70"/>
        <end position="88"/>
    </location>
</feature>
<dbReference type="InterPro" id="IPR035965">
    <property type="entry name" value="PAS-like_dom_sf"/>
</dbReference>
<evidence type="ECO:0000256" key="4">
    <source>
        <dbReference type="ARBA" id="ARBA00022553"/>
    </source>
</evidence>
<feature type="transmembrane region" description="Helical" evidence="9">
    <location>
        <begin position="125"/>
        <end position="151"/>
    </location>
</feature>
<dbReference type="CDD" id="cd00082">
    <property type="entry name" value="HisKA"/>
    <property type="match status" value="1"/>
</dbReference>
<evidence type="ECO:0000256" key="2">
    <source>
        <dbReference type="ARBA" id="ARBA00004236"/>
    </source>
</evidence>
<dbReference type="InterPro" id="IPR036097">
    <property type="entry name" value="HisK_dim/P_sf"/>
</dbReference>
<dbReference type="AlphaFoldDB" id="A0A7X0FQB2"/>
<comment type="caution">
    <text evidence="11">The sequence shown here is derived from an EMBL/GenBank/DDBJ whole genome shotgun (WGS) entry which is preliminary data.</text>
</comment>
<dbReference type="SMART" id="SM00388">
    <property type="entry name" value="HisKA"/>
    <property type="match status" value="1"/>
</dbReference>
<dbReference type="Gene3D" id="3.30.565.10">
    <property type="entry name" value="Histidine kinase-like ATPase, C-terminal domain"/>
    <property type="match status" value="1"/>
</dbReference>
<dbReference type="PANTHER" id="PTHR43047">
    <property type="entry name" value="TWO-COMPONENT HISTIDINE PROTEIN KINASE"/>
    <property type="match status" value="1"/>
</dbReference>
<dbReference type="InterPro" id="IPR003661">
    <property type="entry name" value="HisK_dim/P_dom"/>
</dbReference>
<evidence type="ECO:0000256" key="5">
    <source>
        <dbReference type="ARBA" id="ARBA00022679"/>
    </source>
</evidence>
<keyword evidence="9" id="KW-1133">Transmembrane helix</keyword>
<feature type="transmembrane region" description="Helical" evidence="9">
    <location>
        <begin position="163"/>
        <end position="183"/>
    </location>
</feature>
<sequence length="568" mass="60910">MALLAREDPSVPGGTRTARIRAARAAWLREDVEDRTRGRSAILNQLLLLTVVFVLGAFIVLGPFEGDRVLFFSGVVAVFALTGLTFVIPWSRIPFGWVALIPALDGLAIYLLVTSQSEVGLGLLWIFPTIWLSTGFGLLGVYGVITAIAVLAPLTSLSRGLTAGYVTILVPIVLVALAITSHLTSRRYDAQQVLLGKQGELLRTVLERTRRQEQEVTEVLDAVDFGVIRIAADGAVSVSNDAHARLQRAVSSDGDDETPAYRDDGVTPLPRTELPFERARRGEAFAGQVVWFGAADGPRQALSVTARRLVDSEGTDAGAVVVSRDVTSELTALRARDELVASVSHELRTPLTSILGFLDLAIEDDEVPERVRRNLEVAGRNAERLLGIVGDILAASSSSSAAVEASLAPRALDVSDIVHAAAEALEPRAAERAITLDVDGIEEATVWADPLRLRQVVDNLLSNGIAYNRDGGTVYLGTTTDGDHTWILVRDTGRGITEADRTRLFQRYFRGGEERPGGTGLGLAITRDIVRAHGGEIALRSTVGVGSTFIVKLPSRAPGTTPDERITG</sequence>
<comment type="catalytic activity">
    <reaction evidence="1">
        <text>ATP + protein L-histidine = ADP + protein N-phospho-L-histidine.</text>
        <dbReference type="EC" id="2.7.13.3"/>
    </reaction>
</comment>
<dbReference type="InterPro" id="IPR004358">
    <property type="entry name" value="Sig_transdc_His_kin-like_C"/>
</dbReference>
<dbReference type="SUPFAM" id="SSF55874">
    <property type="entry name" value="ATPase domain of HSP90 chaperone/DNA topoisomerase II/histidine kinase"/>
    <property type="match status" value="1"/>
</dbReference>
<dbReference type="PRINTS" id="PR00344">
    <property type="entry name" value="BCTRLSENSOR"/>
</dbReference>
<keyword evidence="5" id="KW-0808">Transferase</keyword>
<dbReference type="PANTHER" id="PTHR43047:SF72">
    <property type="entry name" value="OSMOSENSING HISTIDINE PROTEIN KINASE SLN1"/>
    <property type="match status" value="1"/>
</dbReference>
<feature type="transmembrane region" description="Helical" evidence="9">
    <location>
        <begin position="46"/>
        <end position="64"/>
    </location>
</feature>
<dbReference type="Pfam" id="PF00512">
    <property type="entry name" value="HisKA"/>
    <property type="match status" value="1"/>
</dbReference>
<dbReference type="EC" id="2.7.13.3" evidence="3"/>
<keyword evidence="7" id="KW-0902">Two-component regulatory system</keyword>
<dbReference type="Pfam" id="PF02518">
    <property type="entry name" value="HATPase_c"/>
    <property type="match status" value="1"/>
</dbReference>
<proteinExistence type="predicted"/>
<dbReference type="GO" id="GO:0000155">
    <property type="term" value="F:phosphorelay sensor kinase activity"/>
    <property type="evidence" value="ECO:0007669"/>
    <property type="project" value="InterPro"/>
</dbReference>
<dbReference type="PROSITE" id="PS50109">
    <property type="entry name" value="HIS_KIN"/>
    <property type="match status" value="1"/>
</dbReference>
<evidence type="ECO:0000313" key="11">
    <source>
        <dbReference type="EMBL" id="MBB6391730.1"/>
    </source>
</evidence>
<evidence type="ECO:0000256" key="9">
    <source>
        <dbReference type="SAM" id="Phobius"/>
    </source>
</evidence>
<dbReference type="SUPFAM" id="SSF47384">
    <property type="entry name" value="Homodimeric domain of signal transducing histidine kinase"/>
    <property type="match status" value="1"/>
</dbReference>
<keyword evidence="4" id="KW-0597">Phosphoprotein</keyword>
<dbReference type="InterPro" id="IPR036890">
    <property type="entry name" value="HATPase_C_sf"/>
</dbReference>
<protein>
    <recommendedName>
        <fullName evidence="3">histidine kinase</fullName>
        <ecNumber evidence="3">2.7.13.3</ecNumber>
    </recommendedName>
</protein>
<dbReference type="EMBL" id="JACHML010000001">
    <property type="protein sequence ID" value="MBB6391730.1"/>
    <property type="molecule type" value="Genomic_DNA"/>
</dbReference>
<evidence type="ECO:0000256" key="6">
    <source>
        <dbReference type="ARBA" id="ARBA00022777"/>
    </source>
</evidence>